<reference evidence="6" key="1">
    <citation type="submission" date="2009-08" db="EMBL/GenBank/DDBJ databases">
        <title>Annotation of Salpingoeca rosetta.</title>
        <authorList>
            <consortium name="The Broad Institute Genome Sequencing Platform"/>
            <person name="Russ C."/>
            <person name="Cuomo C."/>
            <person name="Burger G."/>
            <person name="Gray M.W."/>
            <person name="Holland P.W.H."/>
            <person name="King N."/>
            <person name="Lang F.B.F."/>
            <person name="Roger A.J."/>
            <person name="Ruiz-Trillo I."/>
            <person name="Young S.K."/>
            <person name="Zeng Q."/>
            <person name="Gargeya S."/>
            <person name="Alvarado L."/>
            <person name="Berlin A."/>
            <person name="Chapman S.B."/>
            <person name="Chen Z."/>
            <person name="Freedman E."/>
            <person name="Gellesch M."/>
            <person name="Goldberg J."/>
            <person name="Griggs A."/>
            <person name="Gujja S."/>
            <person name="Heilman E."/>
            <person name="Heiman D."/>
            <person name="Howarth C."/>
            <person name="Mehta T."/>
            <person name="Neiman D."/>
            <person name="Pearson M."/>
            <person name="Roberts A."/>
            <person name="Saif S."/>
            <person name="Shea T."/>
            <person name="Shenoy N."/>
            <person name="Sisk P."/>
            <person name="Stolte C."/>
            <person name="Sykes S."/>
            <person name="White J."/>
            <person name="Yandava C."/>
            <person name="Haas B."/>
            <person name="Nusbaum C."/>
            <person name="Birren B."/>
        </authorList>
    </citation>
    <scope>NUCLEOTIDE SEQUENCE [LARGE SCALE GENOMIC DNA]</scope>
    <source>
        <strain evidence="6">ATCC 50818</strain>
    </source>
</reference>
<comment type="similarity">
    <text evidence="3 4">Belongs to the peptidase T1A family.</text>
</comment>
<dbReference type="NCBIfam" id="NF003075">
    <property type="entry name" value="PRK03996.1"/>
    <property type="match status" value="1"/>
</dbReference>
<dbReference type="SUPFAM" id="SSF56235">
    <property type="entry name" value="N-terminal nucleophile aminohydrolases (Ntn hydrolases)"/>
    <property type="match status" value="1"/>
</dbReference>
<dbReference type="GO" id="GO:0005634">
    <property type="term" value="C:nucleus"/>
    <property type="evidence" value="ECO:0007669"/>
    <property type="project" value="UniProtKB-SubCell"/>
</dbReference>
<dbReference type="EMBL" id="GL832962">
    <property type="protein sequence ID" value="EGD83218.1"/>
    <property type="molecule type" value="Genomic_DNA"/>
</dbReference>
<dbReference type="STRING" id="946362.F2U5K2"/>
<dbReference type="InterPro" id="IPR029055">
    <property type="entry name" value="Ntn_hydrolases_N"/>
</dbReference>
<dbReference type="PANTHER" id="PTHR11599">
    <property type="entry name" value="PROTEASOME SUBUNIT ALPHA/BETA"/>
    <property type="match status" value="1"/>
</dbReference>
<dbReference type="GO" id="GO:0006511">
    <property type="term" value="P:ubiquitin-dependent protein catabolic process"/>
    <property type="evidence" value="ECO:0007669"/>
    <property type="project" value="InterPro"/>
</dbReference>
<keyword evidence="1 4" id="KW-0963">Cytoplasm</keyword>
<dbReference type="OMA" id="AGTHSEW"/>
<keyword evidence="2 3" id="KW-0647">Proteasome</keyword>
<dbReference type="InterPro" id="IPR001353">
    <property type="entry name" value="Proteasome_sua/b"/>
</dbReference>
<evidence type="ECO:0000313" key="7">
    <source>
        <dbReference type="Proteomes" id="UP000007799"/>
    </source>
</evidence>
<dbReference type="InterPro" id="IPR023332">
    <property type="entry name" value="Proteasome_alpha-type"/>
</dbReference>
<dbReference type="GeneID" id="16076162"/>
<dbReference type="Pfam" id="PF00227">
    <property type="entry name" value="Proteasome"/>
    <property type="match status" value="1"/>
</dbReference>
<evidence type="ECO:0000256" key="1">
    <source>
        <dbReference type="ARBA" id="ARBA00022490"/>
    </source>
</evidence>
<name>F2U5K2_SALR5</name>
<evidence type="ECO:0000313" key="6">
    <source>
        <dbReference type="EMBL" id="EGD83218.1"/>
    </source>
</evidence>
<accession>F2U5K2</accession>
<dbReference type="GO" id="GO:0005737">
    <property type="term" value="C:cytoplasm"/>
    <property type="evidence" value="ECO:0007669"/>
    <property type="project" value="UniProtKB-SubCell"/>
</dbReference>
<comment type="subcellular location">
    <subcellularLocation>
        <location evidence="4">Cytoplasm</location>
    </subcellularLocation>
    <subcellularLocation>
        <location evidence="4">Nucleus</location>
    </subcellularLocation>
</comment>
<keyword evidence="7" id="KW-1185">Reference proteome</keyword>
<dbReference type="Pfam" id="PF10584">
    <property type="entry name" value="Proteasome_A_N"/>
    <property type="match status" value="1"/>
</dbReference>
<dbReference type="PROSITE" id="PS51475">
    <property type="entry name" value="PROTEASOME_ALPHA_2"/>
    <property type="match status" value="1"/>
</dbReference>
<dbReference type="Proteomes" id="UP000007799">
    <property type="component" value="Unassembled WGS sequence"/>
</dbReference>
<proteinExistence type="inferred from homology"/>
<dbReference type="CDD" id="cd03755">
    <property type="entry name" value="proteasome_alpha_type_7"/>
    <property type="match status" value="1"/>
</dbReference>
<keyword evidence="4" id="KW-0539">Nucleus</keyword>
<dbReference type="GO" id="GO:0019773">
    <property type="term" value="C:proteasome core complex, alpha-subunit complex"/>
    <property type="evidence" value="ECO:0007669"/>
    <property type="project" value="UniProtKB-UniRule"/>
</dbReference>
<dbReference type="FunFam" id="3.60.20.10:FF:000004">
    <property type="entry name" value="Proteasome subunit alpha type-4"/>
    <property type="match status" value="1"/>
</dbReference>
<dbReference type="RefSeq" id="XP_004995582.1">
    <property type="nucleotide sequence ID" value="XM_004995525.1"/>
</dbReference>
<protein>
    <recommendedName>
        <fullName evidence="4">Proteasome subunit alpha type</fullName>
    </recommendedName>
</protein>
<dbReference type="SMART" id="SM00948">
    <property type="entry name" value="Proteasome_A_N"/>
    <property type="match status" value="1"/>
</dbReference>
<sequence length="251" mass="27276">MSYDRAITVFSPDGHLFQVEYALEAVRKGTTAVGIRGKDCVVLAVERRSAMKLQDTRTVRKIASIDDHIAVAFAGLTADARVLVNKARVESQSHRLTVEDAPTVEYMTRFIAATKQTYTQSNGRRPFGVSALIVGFDPDGTPRLFQTEPSGNYSAWKANAIGGPRAKTCREYLEKNFTDEAVETQEKALLLAVKALLEVAQSGSKNIEVSVMRKDTTLKVLSSEEIEAVVAQVEAEKESDTAEAATASASS</sequence>
<dbReference type="AlphaFoldDB" id="F2U5K2"/>
<dbReference type="InterPro" id="IPR050115">
    <property type="entry name" value="Proteasome_alpha"/>
</dbReference>
<dbReference type="InParanoid" id="F2U5K2"/>
<dbReference type="InterPro" id="IPR000426">
    <property type="entry name" value="Proteasome_asu_N"/>
</dbReference>
<dbReference type="FunCoup" id="F2U5K2">
    <property type="interactions" value="1097"/>
</dbReference>
<comment type="subunit">
    <text evidence="4">The 26S proteasome consists of a 20S proteasome core and two 19S regulatory subunits.</text>
</comment>
<dbReference type="OrthoDB" id="431557at2759"/>
<dbReference type="Gene3D" id="3.60.20.10">
    <property type="entry name" value="Glutamine Phosphoribosylpyrophosphate, subunit 1, domain 1"/>
    <property type="match status" value="1"/>
</dbReference>
<dbReference type="eggNOG" id="KOG0183">
    <property type="taxonomic scope" value="Eukaryota"/>
</dbReference>
<evidence type="ECO:0000256" key="4">
    <source>
        <dbReference type="RuleBase" id="RU000551"/>
    </source>
</evidence>
<evidence type="ECO:0000259" key="5">
    <source>
        <dbReference type="PROSITE" id="PS00388"/>
    </source>
</evidence>
<dbReference type="PROSITE" id="PS00388">
    <property type="entry name" value="PROTEASOME_ALPHA_1"/>
    <property type="match status" value="1"/>
</dbReference>
<evidence type="ECO:0000256" key="2">
    <source>
        <dbReference type="ARBA" id="ARBA00022942"/>
    </source>
</evidence>
<feature type="domain" description="Proteasome alpha-type subunits" evidence="5">
    <location>
        <begin position="3"/>
        <end position="25"/>
    </location>
</feature>
<evidence type="ECO:0000256" key="3">
    <source>
        <dbReference type="PROSITE-ProRule" id="PRU00808"/>
    </source>
</evidence>
<organism evidence="7">
    <name type="scientific">Salpingoeca rosetta (strain ATCC 50818 / BSB-021)</name>
    <dbReference type="NCBI Taxonomy" id="946362"/>
    <lineage>
        <taxon>Eukaryota</taxon>
        <taxon>Choanoflagellata</taxon>
        <taxon>Craspedida</taxon>
        <taxon>Salpingoecidae</taxon>
        <taxon>Salpingoeca</taxon>
    </lineage>
</organism>
<dbReference type="KEGG" id="sre:PTSG_03850"/>
<gene>
    <name evidence="6" type="ORF">PTSG_03850</name>
</gene>